<name>A0A816K1S1_BRANA</name>
<evidence type="ECO:0000256" key="1">
    <source>
        <dbReference type="SAM" id="Phobius"/>
    </source>
</evidence>
<dbReference type="Proteomes" id="UP001295469">
    <property type="component" value="Chromosome C04"/>
</dbReference>
<accession>A0A816K1S1</accession>
<feature type="transmembrane region" description="Helical" evidence="1">
    <location>
        <begin position="65"/>
        <end position="86"/>
    </location>
</feature>
<evidence type="ECO:0000313" key="2">
    <source>
        <dbReference type="EMBL" id="CAF1859198.1"/>
    </source>
</evidence>
<reference evidence="2" key="1">
    <citation type="submission" date="2021-01" db="EMBL/GenBank/DDBJ databases">
        <authorList>
            <consortium name="Genoscope - CEA"/>
            <person name="William W."/>
        </authorList>
    </citation>
    <scope>NUCLEOTIDE SEQUENCE</scope>
</reference>
<keyword evidence="1" id="KW-0812">Transmembrane</keyword>
<keyword evidence="1" id="KW-1133">Transmembrane helix</keyword>
<organism evidence="2">
    <name type="scientific">Brassica napus</name>
    <name type="common">Rape</name>
    <dbReference type="NCBI Taxonomy" id="3708"/>
    <lineage>
        <taxon>Eukaryota</taxon>
        <taxon>Viridiplantae</taxon>
        <taxon>Streptophyta</taxon>
        <taxon>Embryophyta</taxon>
        <taxon>Tracheophyta</taxon>
        <taxon>Spermatophyta</taxon>
        <taxon>Magnoliopsida</taxon>
        <taxon>eudicotyledons</taxon>
        <taxon>Gunneridae</taxon>
        <taxon>Pentapetalae</taxon>
        <taxon>rosids</taxon>
        <taxon>malvids</taxon>
        <taxon>Brassicales</taxon>
        <taxon>Brassicaceae</taxon>
        <taxon>Brassiceae</taxon>
        <taxon>Brassica</taxon>
    </lineage>
</organism>
<dbReference type="AlphaFoldDB" id="A0A816K1S1"/>
<keyword evidence="1" id="KW-0472">Membrane</keyword>
<dbReference type="EMBL" id="HG994368">
    <property type="protein sequence ID" value="CAF1859198.1"/>
    <property type="molecule type" value="Genomic_DNA"/>
</dbReference>
<proteinExistence type="predicted"/>
<sequence>GELNSLAVNVVLGLVALARGVLLSRGVEIVINGSFEAASSPSVHPFSSFGLVFFCNLFRALSTGFYWVCALLCVLAGSVPPVQLLMSRLTYFRFSEKASDEESKLFLVTGATRRCIPVTCARAHGSLGALWTTSGDHLVPVFLQHPISWK</sequence>
<protein>
    <submittedName>
        <fullName evidence="2">(rape) hypothetical protein</fullName>
    </submittedName>
</protein>
<gene>
    <name evidence="2" type="ORF">DARMORV10_C04P47390.1</name>
</gene>
<feature type="non-terminal residue" evidence="2">
    <location>
        <position position="150"/>
    </location>
</feature>